<proteinExistence type="predicted"/>
<dbReference type="STRING" id="334426.A0A0R3PSI7"/>
<name>A0A0R3PSI7_ANGCS</name>
<evidence type="ECO:0000313" key="4">
    <source>
        <dbReference type="WBParaSite" id="ACOC_0000860501-mRNA-1"/>
    </source>
</evidence>
<dbReference type="AlphaFoldDB" id="A0A0R3PSI7"/>
<dbReference type="EMBL" id="UYYA01004177">
    <property type="protein sequence ID" value="VDM60191.1"/>
    <property type="molecule type" value="Genomic_DNA"/>
</dbReference>
<sequence>MFIDKLMLTRTPTQPTRRMFLEHFSGLTDGVGLMASSRFAQSNDLAIVMALFLCGFLYSILGYLYYHRVEVKCPWCQYFNCINIKYITGSDHFCDNTGQKLSQWLPI</sequence>
<keyword evidence="3" id="KW-1185">Reference proteome</keyword>
<protein>
    <submittedName>
        <fullName evidence="4">VKc domain-containing protein</fullName>
    </submittedName>
</protein>
<organism evidence="4">
    <name type="scientific">Angiostrongylus costaricensis</name>
    <name type="common">Nematode worm</name>
    <dbReference type="NCBI Taxonomy" id="334426"/>
    <lineage>
        <taxon>Eukaryota</taxon>
        <taxon>Metazoa</taxon>
        <taxon>Ecdysozoa</taxon>
        <taxon>Nematoda</taxon>
        <taxon>Chromadorea</taxon>
        <taxon>Rhabditida</taxon>
        <taxon>Rhabditina</taxon>
        <taxon>Rhabditomorpha</taxon>
        <taxon>Strongyloidea</taxon>
        <taxon>Metastrongylidae</taxon>
        <taxon>Angiostrongylus</taxon>
    </lineage>
</organism>
<dbReference type="WBParaSite" id="ACOC_0000860501-mRNA-1">
    <property type="protein sequence ID" value="ACOC_0000860501-mRNA-1"/>
    <property type="gene ID" value="ACOC_0000860501"/>
</dbReference>
<evidence type="ECO:0000313" key="3">
    <source>
        <dbReference type="Proteomes" id="UP000267027"/>
    </source>
</evidence>
<keyword evidence="1" id="KW-1133">Transmembrane helix</keyword>
<accession>A0A0R3PSI7</accession>
<keyword evidence="1" id="KW-0812">Transmembrane</keyword>
<gene>
    <name evidence="2" type="ORF">ACOC_LOCUS8606</name>
</gene>
<reference evidence="4" key="1">
    <citation type="submission" date="2017-02" db="UniProtKB">
        <authorList>
            <consortium name="WormBaseParasite"/>
        </authorList>
    </citation>
    <scope>IDENTIFICATION</scope>
</reference>
<dbReference type="Proteomes" id="UP000267027">
    <property type="component" value="Unassembled WGS sequence"/>
</dbReference>
<feature type="transmembrane region" description="Helical" evidence="1">
    <location>
        <begin position="45"/>
        <end position="66"/>
    </location>
</feature>
<evidence type="ECO:0000256" key="1">
    <source>
        <dbReference type="SAM" id="Phobius"/>
    </source>
</evidence>
<keyword evidence="1" id="KW-0472">Membrane</keyword>
<dbReference type="OrthoDB" id="2146116at2759"/>
<evidence type="ECO:0000313" key="2">
    <source>
        <dbReference type="EMBL" id="VDM60191.1"/>
    </source>
</evidence>
<reference evidence="2 3" key="2">
    <citation type="submission" date="2018-11" db="EMBL/GenBank/DDBJ databases">
        <authorList>
            <consortium name="Pathogen Informatics"/>
        </authorList>
    </citation>
    <scope>NUCLEOTIDE SEQUENCE [LARGE SCALE GENOMIC DNA]</scope>
    <source>
        <strain evidence="2 3">Costa Rica</strain>
    </source>
</reference>